<dbReference type="EMBL" id="SMTL01000003">
    <property type="protein sequence ID" value="TDK35053.1"/>
    <property type="molecule type" value="Genomic_DNA"/>
</dbReference>
<dbReference type="Proteomes" id="UP000295238">
    <property type="component" value="Unassembled WGS sequence"/>
</dbReference>
<feature type="domain" description="HTH cro/C1-type" evidence="1">
    <location>
        <begin position="25"/>
        <end position="78"/>
    </location>
</feature>
<evidence type="ECO:0000259" key="1">
    <source>
        <dbReference type="PROSITE" id="PS50943"/>
    </source>
</evidence>
<keyword evidence="3" id="KW-1185">Reference proteome</keyword>
<gene>
    <name evidence="2" type="ORF">E2F50_12345</name>
</gene>
<dbReference type="InterPro" id="IPR010982">
    <property type="entry name" value="Lambda_DNA-bd_dom_sf"/>
</dbReference>
<organism evidence="2 3">
    <name type="scientific">Rhizobium deserti</name>
    <dbReference type="NCBI Taxonomy" id="2547961"/>
    <lineage>
        <taxon>Bacteria</taxon>
        <taxon>Pseudomonadati</taxon>
        <taxon>Pseudomonadota</taxon>
        <taxon>Alphaproteobacteria</taxon>
        <taxon>Hyphomicrobiales</taxon>
        <taxon>Rhizobiaceae</taxon>
        <taxon>Rhizobium/Agrobacterium group</taxon>
        <taxon>Rhizobium</taxon>
    </lineage>
</organism>
<dbReference type="InterPro" id="IPR001387">
    <property type="entry name" value="Cro/C1-type_HTH"/>
</dbReference>
<dbReference type="OrthoDB" id="8116852at2"/>
<dbReference type="AlphaFoldDB" id="A0A4R5UGL3"/>
<dbReference type="SMART" id="SM00530">
    <property type="entry name" value="HTH_XRE"/>
    <property type="match status" value="1"/>
</dbReference>
<protein>
    <submittedName>
        <fullName evidence="2">XRE family transcriptional regulator</fullName>
    </submittedName>
</protein>
<comment type="caution">
    <text evidence="2">The sequence shown here is derived from an EMBL/GenBank/DDBJ whole genome shotgun (WGS) entry which is preliminary data.</text>
</comment>
<accession>A0A4R5UGL3</accession>
<name>A0A4R5UGL3_9HYPH</name>
<dbReference type="RefSeq" id="WP_133316476.1">
    <property type="nucleotide sequence ID" value="NZ_SMTL01000003.1"/>
</dbReference>
<proteinExistence type="predicted"/>
<dbReference type="CDD" id="cd00093">
    <property type="entry name" value="HTH_XRE"/>
    <property type="match status" value="1"/>
</dbReference>
<dbReference type="Gene3D" id="1.10.260.40">
    <property type="entry name" value="lambda repressor-like DNA-binding domains"/>
    <property type="match status" value="1"/>
</dbReference>
<dbReference type="Pfam" id="PF01381">
    <property type="entry name" value="HTH_3"/>
    <property type="match status" value="1"/>
</dbReference>
<dbReference type="PROSITE" id="PS50943">
    <property type="entry name" value="HTH_CROC1"/>
    <property type="match status" value="1"/>
</dbReference>
<evidence type="ECO:0000313" key="3">
    <source>
        <dbReference type="Proteomes" id="UP000295238"/>
    </source>
</evidence>
<reference evidence="2 3" key="1">
    <citation type="submission" date="2019-03" db="EMBL/GenBank/DDBJ databases">
        <title>Rhizobium sp. nov., an bacterium isolated from biocrust in Mu Us Desert.</title>
        <authorList>
            <person name="Lixiong L."/>
        </authorList>
    </citation>
    <scope>NUCLEOTIDE SEQUENCE [LARGE SCALE GENOMIC DNA]</scope>
    <source>
        <strain evidence="2 3">SPY-1</strain>
    </source>
</reference>
<dbReference type="SUPFAM" id="SSF47413">
    <property type="entry name" value="lambda repressor-like DNA-binding domains"/>
    <property type="match status" value="1"/>
</dbReference>
<evidence type="ECO:0000313" key="2">
    <source>
        <dbReference type="EMBL" id="TDK35053.1"/>
    </source>
</evidence>
<dbReference type="GO" id="GO:0003677">
    <property type="term" value="F:DNA binding"/>
    <property type="evidence" value="ECO:0007669"/>
    <property type="project" value="InterPro"/>
</dbReference>
<sequence>MTVCINNFQAAENSALAASQVASLVAEARLALGYSVDDLAVTTGLINDEIIGIENGTDIDPGKLKRVAAVLKVPVSAVKTS</sequence>